<reference evidence="9 10" key="1">
    <citation type="submission" date="2016-10" db="EMBL/GenBank/DDBJ databases">
        <authorList>
            <person name="de Groot N.N."/>
        </authorList>
    </citation>
    <scope>NUCLEOTIDE SEQUENCE [LARGE SCALE GENOMIC DNA]</scope>
    <source>
        <strain evidence="9 10">DSM 17074</strain>
    </source>
</reference>
<accession>A0A1I6RXB3</accession>
<dbReference type="AlphaFoldDB" id="A0A1I6RXB3"/>
<dbReference type="EMBL" id="BJWJ01000013">
    <property type="protein sequence ID" value="GEM04561.1"/>
    <property type="molecule type" value="Genomic_DNA"/>
</dbReference>
<dbReference type="PROSITE" id="PS51257">
    <property type="entry name" value="PROKAR_LIPOPROTEIN"/>
    <property type="match status" value="1"/>
</dbReference>
<name>A0A1I6RXB3_9BACI</name>
<dbReference type="Proteomes" id="UP000199139">
    <property type="component" value="Unassembled WGS sequence"/>
</dbReference>
<dbReference type="GO" id="GO:1901982">
    <property type="term" value="F:maltose binding"/>
    <property type="evidence" value="ECO:0007669"/>
    <property type="project" value="TreeGrafter"/>
</dbReference>
<keyword evidence="6" id="KW-0449">Lipoprotein</keyword>
<evidence type="ECO:0000256" key="2">
    <source>
        <dbReference type="ARBA" id="ARBA00022448"/>
    </source>
</evidence>
<dbReference type="OrthoDB" id="9766758at2"/>
<keyword evidence="4 6" id="KW-0732">Signal</keyword>
<dbReference type="RefSeq" id="WP_089853367.1">
    <property type="nucleotide sequence ID" value="NZ_BJWJ01000013.1"/>
</dbReference>
<dbReference type="InterPro" id="IPR006061">
    <property type="entry name" value="SBP_1_CS"/>
</dbReference>
<dbReference type="GO" id="GO:0055052">
    <property type="term" value="C:ATP-binding cassette (ABC) transporter complex, substrate-binding subunit-containing"/>
    <property type="evidence" value="ECO:0007669"/>
    <property type="project" value="TreeGrafter"/>
</dbReference>
<dbReference type="GO" id="GO:0015768">
    <property type="term" value="P:maltose transport"/>
    <property type="evidence" value="ECO:0007669"/>
    <property type="project" value="TreeGrafter"/>
</dbReference>
<gene>
    <name evidence="8" type="ORF">HMI01_15490</name>
    <name evidence="9" type="ORF">SAMN05421668_10713</name>
</gene>
<dbReference type="Gene3D" id="3.40.190.10">
    <property type="entry name" value="Periplasmic binding protein-like II"/>
    <property type="match status" value="2"/>
</dbReference>
<evidence type="ECO:0000256" key="7">
    <source>
        <dbReference type="SAM" id="MobiDB-lite"/>
    </source>
</evidence>
<keyword evidence="3 6" id="KW-0762">Sugar transport</keyword>
<dbReference type="PRINTS" id="PR00181">
    <property type="entry name" value="MALTOSEBP"/>
</dbReference>
<dbReference type="Pfam" id="PF13416">
    <property type="entry name" value="SBP_bac_8"/>
    <property type="match status" value="1"/>
</dbReference>
<dbReference type="SUPFAM" id="SSF53850">
    <property type="entry name" value="Periplasmic binding protein-like II"/>
    <property type="match status" value="1"/>
</dbReference>
<proteinExistence type="inferred from homology"/>
<evidence type="ECO:0000256" key="1">
    <source>
        <dbReference type="ARBA" id="ARBA00008520"/>
    </source>
</evidence>
<protein>
    <recommendedName>
        <fullName evidence="5 6">Maltodextrin-binding protein</fullName>
    </recommendedName>
</protein>
<dbReference type="PROSITE" id="PS01037">
    <property type="entry name" value="SBP_BACTERIAL_1"/>
    <property type="match status" value="1"/>
</dbReference>
<keyword evidence="11" id="KW-1185">Reference proteome</keyword>
<keyword evidence="2 6" id="KW-0813">Transport</keyword>
<keyword evidence="6" id="KW-0472">Membrane</keyword>
<dbReference type="PANTHER" id="PTHR30061:SF50">
    <property type="entry name" value="MALTOSE_MALTODEXTRIN-BINDING PERIPLASMIC PROTEIN"/>
    <property type="match status" value="1"/>
</dbReference>
<dbReference type="GO" id="GO:0042956">
    <property type="term" value="P:maltodextrin transmembrane transport"/>
    <property type="evidence" value="ECO:0007669"/>
    <property type="project" value="TreeGrafter"/>
</dbReference>
<evidence type="ECO:0000256" key="5">
    <source>
        <dbReference type="ARBA" id="ARBA00030303"/>
    </source>
</evidence>
<evidence type="ECO:0000256" key="6">
    <source>
        <dbReference type="RuleBase" id="RU365005"/>
    </source>
</evidence>
<dbReference type="GO" id="GO:0015144">
    <property type="term" value="F:carbohydrate transmembrane transporter activity"/>
    <property type="evidence" value="ECO:0007669"/>
    <property type="project" value="InterPro"/>
</dbReference>
<keyword evidence="6" id="KW-1003">Cell membrane</keyword>
<reference evidence="8 11" key="2">
    <citation type="submission" date="2019-07" db="EMBL/GenBank/DDBJ databases">
        <title>Whole genome shotgun sequence of Halolactibacillus miurensis NBRC 100873.</title>
        <authorList>
            <person name="Hosoyama A."/>
            <person name="Uohara A."/>
            <person name="Ohji S."/>
            <person name="Ichikawa N."/>
        </authorList>
    </citation>
    <scope>NUCLEOTIDE SEQUENCE [LARGE SCALE GENOMIC DNA]</scope>
    <source>
        <strain evidence="8 11">NBRC 100873</strain>
    </source>
</reference>
<dbReference type="InterPro" id="IPR006060">
    <property type="entry name" value="Maltose/Cyclodextrin-bd"/>
</dbReference>
<feature type="region of interest" description="Disordered" evidence="7">
    <location>
        <begin position="29"/>
        <end position="63"/>
    </location>
</feature>
<dbReference type="STRING" id="306541.SAMN05421668_10713"/>
<feature type="chain" id="PRO_5039744779" description="Maltodextrin-binding protein" evidence="6">
    <location>
        <begin position="24"/>
        <end position="440"/>
    </location>
</feature>
<feature type="signal peptide" evidence="6">
    <location>
        <begin position="1"/>
        <end position="23"/>
    </location>
</feature>
<evidence type="ECO:0000313" key="11">
    <source>
        <dbReference type="Proteomes" id="UP000321773"/>
    </source>
</evidence>
<dbReference type="EMBL" id="FPAI01000007">
    <property type="protein sequence ID" value="SFS69339.1"/>
    <property type="molecule type" value="Genomic_DNA"/>
</dbReference>
<evidence type="ECO:0000256" key="3">
    <source>
        <dbReference type="ARBA" id="ARBA00022597"/>
    </source>
</evidence>
<evidence type="ECO:0000313" key="10">
    <source>
        <dbReference type="Proteomes" id="UP000199139"/>
    </source>
</evidence>
<comment type="similarity">
    <text evidence="1 6">Belongs to the bacterial solute-binding protein 1 family.</text>
</comment>
<evidence type="ECO:0000256" key="4">
    <source>
        <dbReference type="ARBA" id="ARBA00022729"/>
    </source>
</evidence>
<sequence>MLKGKSFWLTALLMLVLSMFLVACSGDDEATDDGGTDTGSDSEQSDTEGEGDDDASSDLPEKPESLKVWVNDEEQQLDAYDEIFARFTDEYGIEVEVTPYSMLDQLDGIGLDGPSGQGPDLFFQPHDRMGDIHLQGVAAELEFTEEQQAQLSGYNQEAFNAFNYEGIQYGIPAVVETYALFYNKALVPEPPKTMDDLMTIARDLTDASNDEYGFMMNALDFYFTYPFLTGDGGYIFAQDDNGNYDPSDIGLNNEGAVAGAETIQSWFEEGLIPQGADLDVINGLFMDGKVGMVVNGPWAIPDYQGALGDDLGIAILPEVNGEVLNSFSGNKGWLVSYYTENQHWATELALFATNADSSATYFEVAGELPGHTEVEIDNELMAAIFDQTQYAHPMPNIPEMSKVWEPIADALTFISQGEDPQEVLDEAVELLKEDIALMQQ</sequence>
<dbReference type="InterPro" id="IPR006059">
    <property type="entry name" value="SBP"/>
</dbReference>
<dbReference type="PANTHER" id="PTHR30061">
    <property type="entry name" value="MALTOSE-BINDING PERIPLASMIC PROTEIN"/>
    <property type="match status" value="1"/>
</dbReference>
<evidence type="ECO:0000313" key="9">
    <source>
        <dbReference type="EMBL" id="SFS69339.1"/>
    </source>
</evidence>
<evidence type="ECO:0000313" key="8">
    <source>
        <dbReference type="EMBL" id="GEM04561.1"/>
    </source>
</evidence>
<dbReference type="Proteomes" id="UP000321773">
    <property type="component" value="Unassembled WGS sequence"/>
</dbReference>
<organism evidence="9 10">
    <name type="scientific">Halolactibacillus miurensis</name>
    <dbReference type="NCBI Taxonomy" id="306541"/>
    <lineage>
        <taxon>Bacteria</taxon>
        <taxon>Bacillati</taxon>
        <taxon>Bacillota</taxon>
        <taxon>Bacilli</taxon>
        <taxon>Bacillales</taxon>
        <taxon>Bacillaceae</taxon>
        <taxon>Halolactibacillus</taxon>
    </lineage>
</organism>
<feature type="compositionally biased region" description="Acidic residues" evidence="7">
    <location>
        <begin position="43"/>
        <end position="56"/>
    </location>
</feature>
<comment type="subcellular location">
    <subcellularLocation>
        <location evidence="6">Cell membrane</location>
        <topology evidence="6">Lipid-anchor</topology>
    </subcellularLocation>
</comment>